<evidence type="ECO:0000313" key="12">
    <source>
        <dbReference type="Proteomes" id="UP000198623"/>
    </source>
</evidence>
<protein>
    <recommendedName>
        <fullName evidence="8">Guanidinium exporter</fullName>
    </recommendedName>
</protein>
<proteinExistence type="inferred from homology"/>
<keyword evidence="6 10" id="KW-0472">Membrane</keyword>
<comment type="similarity">
    <text evidence="7">Belongs to the drug/metabolite transporter (DMT) superfamily. Small multidrug resistance (SMR) (TC 2.A.7.1) family. Gdx/SugE subfamily.</text>
</comment>
<dbReference type="InterPro" id="IPR000390">
    <property type="entry name" value="Small_drug/metabolite_transptr"/>
</dbReference>
<dbReference type="Proteomes" id="UP000198623">
    <property type="component" value="Unassembled WGS sequence"/>
</dbReference>
<feature type="transmembrane region" description="Helical" evidence="10">
    <location>
        <begin position="57"/>
        <end position="78"/>
    </location>
</feature>
<dbReference type="AlphaFoldDB" id="A0A1I2PXX1"/>
<dbReference type="PANTHER" id="PTHR30561:SF0">
    <property type="entry name" value="GUANIDINIUM EXPORTER"/>
    <property type="match status" value="1"/>
</dbReference>
<keyword evidence="3" id="KW-1003">Cell membrane</keyword>
<organism evidence="11 12">
    <name type="scientific">Neptunomonas qingdaonensis</name>
    <dbReference type="NCBI Taxonomy" id="1045558"/>
    <lineage>
        <taxon>Bacteria</taxon>
        <taxon>Pseudomonadati</taxon>
        <taxon>Pseudomonadota</taxon>
        <taxon>Gammaproteobacteria</taxon>
        <taxon>Oceanospirillales</taxon>
        <taxon>Oceanospirillaceae</taxon>
        <taxon>Neptunomonas</taxon>
    </lineage>
</organism>
<dbReference type="STRING" id="1045558.SAMN05216175_104131"/>
<dbReference type="GO" id="GO:1990961">
    <property type="term" value="P:xenobiotic detoxification by transmembrane export across the plasma membrane"/>
    <property type="evidence" value="ECO:0007669"/>
    <property type="project" value="UniProtKB-ARBA"/>
</dbReference>
<keyword evidence="4 9" id="KW-0812">Transmembrane</keyword>
<keyword evidence="2" id="KW-0813">Transport</keyword>
<evidence type="ECO:0000256" key="1">
    <source>
        <dbReference type="ARBA" id="ARBA00004651"/>
    </source>
</evidence>
<evidence type="ECO:0000256" key="6">
    <source>
        <dbReference type="ARBA" id="ARBA00023136"/>
    </source>
</evidence>
<dbReference type="GO" id="GO:0005886">
    <property type="term" value="C:plasma membrane"/>
    <property type="evidence" value="ECO:0007669"/>
    <property type="project" value="UniProtKB-SubCell"/>
</dbReference>
<evidence type="ECO:0000256" key="3">
    <source>
        <dbReference type="ARBA" id="ARBA00022475"/>
    </source>
</evidence>
<evidence type="ECO:0000256" key="7">
    <source>
        <dbReference type="ARBA" id="ARBA00038151"/>
    </source>
</evidence>
<dbReference type="InterPro" id="IPR037185">
    <property type="entry name" value="EmrE-like"/>
</dbReference>
<evidence type="ECO:0000256" key="5">
    <source>
        <dbReference type="ARBA" id="ARBA00022989"/>
    </source>
</evidence>
<feature type="transmembrane region" description="Helical" evidence="10">
    <location>
        <begin position="33"/>
        <end position="50"/>
    </location>
</feature>
<dbReference type="OrthoDB" id="9808638at2"/>
<accession>A0A1I2PXX1</accession>
<sequence length="104" mass="11107">MGWVYLCIAGVLECCWAVGLKYSDGFTRLWPSIISVLLIIISLGLLSLAMRTIPMGTAYAIWTGIGTAVLASYGILFLDESGSMLRIACIALIVFGVAGLKLFA</sequence>
<dbReference type="Pfam" id="PF00893">
    <property type="entry name" value="Multi_Drug_Res"/>
    <property type="match status" value="1"/>
</dbReference>
<evidence type="ECO:0000256" key="9">
    <source>
        <dbReference type="RuleBase" id="RU003942"/>
    </source>
</evidence>
<dbReference type="Gene3D" id="1.10.3730.20">
    <property type="match status" value="1"/>
</dbReference>
<evidence type="ECO:0000256" key="10">
    <source>
        <dbReference type="SAM" id="Phobius"/>
    </source>
</evidence>
<dbReference type="SUPFAM" id="SSF103481">
    <property type="entry name" value="Multidrug resistance efflux transporter EmrE"/>
    <property type="match status" value="1"/>
</dbReference>
<evidence type="ECO:0000256" key="4">
    <source>
        <dbReference type="ARBA" id="ARBA00022692"/>
    </source>
</evidence>
<name>A0A1I2PXX1_9GAMM</name>
<dbReference type="FunFam" id="1.10.3730.20:FF:000001">
    <property type="entry name" value="Quaternary ammonium compound resistance transporter SugE"/>
    <property type="match status" value="1"/>
</dbReference>
<dbReference type="RefSeq" id="WP_090726415.1">
    <property type="nucleotide sequence ID" value="NZ_FOOU01000004.1"/>
</dbReference>
<dbReference type="PANTHER" id="PTHR30561">
    <property type="entry name" value="SMR FAMILY PROTON-DEPENDENT DRUG EFFLUX TRANSPORTER SUGE"/>
    <property type="match status" value="1"/>
</dbReference>
<evidence type="ECO:0000256" key="2">
    <source>
        <dbReference type="ARBA" id="ARBA00022448"/>
    </source>
</evidence>
<keyword evidence="12" id="KW-1185">Reference proteome</keyword>
<evidence type="ECO:0000256" key="8">
    <source>
        <dbReference type="ARBA" id="ARBA00039168"/>
    </source>
</evidence>
<keyword evidence="5 10" id="KW-1133">Transmembrane helix</keyword>
<gene>
    <name evidence="11" type="ORF">SAMN05216175_104131</name>
</gene>
<comment type="subcellular location">
    <subcellularLocation>
        <location evidence="1 9">Cell membrane</location>
        <topology evidence="1 9">Multi-pass membrane protein</topology>
    </subcellularLocation>
</comment>
<evidence type="ECO:0000313" key="11">
    <source>
        <dbReference type="EMBL" id="SFG20982.1"/>
    </source>
</evidence>
<dbReference type="EMBL" id="FOOU01000004">
    <property type="protein sequence ID" value="SFG20982.1"/>
    <property type="molecule type" value="Genomic_DNA"/>
</dbReference>
<reference evidence="12" key="1">
    <citation type="submission" date="2016-10" db="EMBL/GenBank/DDBJ databases">
        <authorList>
            <person name="Varghese N."/>
            <person name="Submissions S."/>
        </authorList>
    </citation>
    <scope>NUCLEOTIDE SEQUENCE [LARGE SCALE GENOMIC DNA]</scope>
    <source>
        <strain evidence="12">CGMCC 1.10971</strain>
    </source>
</reference>
<dbReference type="GO" id="GO:0022857">
    <property type="term" value="F:transmembrane transporter activity"/>
    <property type="evidence" value="ECO:0007669"/>
    <property type="project" value="InterPro"/>
</dbReference>
<dbReference type="InterPro" id="IPR045324">
    <property type="entry name" value="Small_multidrug_res"/>
</dbReference>
<feature type="transmembrane region" description="Helical" evidence="10">
    <location>
        <begin position="84"/>
        <end position="103"/>
    </location>
</feature>